<name>A0AAF0URS6_SOLVR</name>
<dbReference type="Proteomes" id="UP001234989">
    <property type="component" value="Chromosome 10"/>
</dbReference>
<dbReference type="EMBL" id="CP133621">
    <property type="protein sequence ID" value="WMV50820.1"/>
    <property type="molecule type" value="Genomic_DNA"/>
</dbReference>
<evidence type="ECO:0000313" key="2">
    <source>
        <dbReference type="Proteomes" id="UP001234989"/>
    </source>
</evidence>
<sequence length="112" mass="12022">MGKKKTSSFASVDHGVVDRCTINVMDVFLDQIQKKTLDDLKESCTVDTSQVVDVEMLETNTTLPTQVGDPSSTPSTSTIVPSSDVGASTFTADVVFHPSLTQAMLFIMGYLA</sequence>
<keyword evidence="2" id="KW-1185">Reference proteome</keyword>
<organism evidence="1 2">
    <name type="scientific">Solanum verrucosum</name>
    <dbReference type="NCBI Taxonomy" id="315347"/>
    <lineage>
        <taxon>Eukaryota</taxon>
        <taxon>Viridiplantae</taxon>
        <taxon>Streptophyta</taxon>
        <taxon>Embryophyta</taxon>
        <taxon>Tracheophyta</taxon>
        <taxon>Spermatophyta</taxon>
        <taxon>Magnoliopsida</taxon>
        <taxon>eudicotyledons</taxon>
        <taxon>Gunneridae</taxon>
        <taxon>Pentapetalae</taxon>
        <taxon>asterids</taxon>
        <taxon>lamiids</taxon>
        <taxon>Solanales</taxon>
        <taxon>Solanaceae</taxon>
        <taxon>Solanoideae</taxon>
        <taxon>Solaneae</taxon>
        <taxon>Solanum</taxon>
    </lineage>
</organism>
<proteinExistence type="predicted"/>
<gene>
    <name evidence="1" type="ORF">MTR67_044205</name>
</gene>
<evidence type="ECO:0000313" key="1">
    <source>
        <dbReference type="EMBL" id="WMV50820.1"/>
    </source>
</evidence>
<accession>A0AAF0URS6</accession>
<protein>
    <submittedName>
        <fullName evidence="1">Uncharacterized protein</fullName>
    </submittedName>
</protein>
<dbReference type="AlphaFoldDB" id="A0AAF0URS6"/>
<reference evidence="1" key="1">
    <citation type="submission" date="2023-08" db="EMBL/GenBank/DDBJ databases">
        <title>A de novo genome assembly of Solanum verrucosum Schlechtendal, a Mexican diploid species geographically isolated from the other diploid A-genome species in potato relatives.</title>
        <authorList>
            <person name="Hosaka K."/>
        </authorList>
    </citation>
    <scope>NUCLEOTIDE SEQUENCE</scope>
    <source>
        <tissue evidence="1">Young leaves</tissue>
    </source>
</reference>